<accession>A0A0K2XWL6</accession>
<organism evidence="1 2">
    <name type="scientific">Helicobacter heilmannii</name>
    <dbReference type="NCBI Taxonomy" id="35817"/>
    <lineage>
        <taxon>Bacteria</taxon>
        <taxon>Pseudomonadati</taxon>
        <taxon>Campylobacterota</taxon>
        <taxon>Epsilonproteobacteria</taxon>
        <taxon>Campylobacterales</taxon>
        <taxon>Helicobacteraceae</taxon>
        <taxon>Helicobacter</taxon>
    </lineage>
</organism>
<gene>
    <name evidence="1" type="ORF">HHE01_06310</name>
</gene>
<dbReference type="STRING" id="1216962.BN341_13510"/>
<dbReference type="EMBL" id="CDMK01000002">
    <property type="protein sequence ID" value="CRI34830.1"/>
    <property type="molecule type" value="Genomic_DNA"/>
</dbReference>
<evidence type="ECO:0000313" key="2">
    <source>
        <dbReference type="Proteomes" id="UP000046090"/>
    </source>
</evidence>
<keyword evidence="2" id="KW-1185">Reference proteome</keyword>
<proteinExistence type="predicted"/>
<evidence type="ECO:0000313" key="1">
    <source>
        <dbReference type="EMBL" id="CRI34830.1"/>
    </source>
</evidence>
<dbReference type="Proteomes" id="UP000046090">
    <property type="component" value="Unassembled WGS sequence"/>
</dbReference>
<sequence length="41" mass="4540">MERTKANGLERTCLDAKELKELEPNITGPGKIFFPTSGEAF</sequence>
<dbReference type="AlphaFoldDB" id="A0A0K2XWL6"/>
<dbReference type="RefSeq" id="WP_015107096.1">
    <property type="nucleotide sequence ID" value="NZ_AP026684.1"/>
</dbReference>
<dbReference type="GeneID" id="78824000"/>
<protein>
    <submittedName>
        <fullName evidence="1">Uncharacterized protein</fullName>
    </submittedName>
</protein>
<name>A0A0K2XWL6_HELHE</name>
<reference evidence="2" key="1">
    <citation type="submission" date="2014-12" db="EMBL/GenBank/DDBJ databases">
        <authorList>
            <person name="Smet A."/>
        </authorList>
    </citation>
    <scope>NUCLEOTIDE SEQUENCE [LARGE SCALE GENOMIC DNA]</scope>
</reference>